<gene>
    <name evidence="1" type="ORF">VCHENC02_3628A</name>
</gene>
<dbReference type="EMBL" id="AJSR01001549">
    <property type="protein sequence ID" value="EKM30658.1"/>
    <property type="molecule type" value="Genomic_DNA"/>
</dbReference>
<dbReference type="Proteomes" id="UP000008367">
    <property type="component" value="Unassembled WGS sequence"/>
</dbReference>
<evidence type="ECO:0000313" key="1">
    <source>
        <dbReference type="EMBL" id="EKM30658.1"/>
    </source>
</evidence>
<accession>A0A454CW82</accession>
<dbReference type="AlphaFoldDB" id="A0A454CW82"/>
<proteinExistence type="predicted"/>
<comment type="caution">
    <text evidence="1">The sequence shown here is derived from an EMBL/GenBank/DDBJ whole genome shotgun (WGS) entry which is preliminary data.</text>
</comment>
<protein>
    <submittedName>
        <fullName evidence="1">Uncharacterized protein</fullName>
    </submittedName>
</protein>
<name>A0A454CW82_VIBHA</name>
<reference evidence="1 2" key="1">
    <citation type="submission" date="2012-10" db="EMBL/GenBank/DDBJ databases">
        <title>Genome sequence of Vibrio Cholerae HENC-02.</title>
        <authorList>
            <person name="Eppinger M."/>
            <person name="Hasan N.A."/>
            <person name="Sengamalay N."/>
            <person name="Hine E."/>
            <person name="Su Q."/>
            <person name="Daugherty S.C."/>
            <person name="Young S."/>
            <person name="Sadzewicz L."/>
            <person name="Tallon L."/>
            <person name="Cebula T.A."/>
            <person name="Ravel J."/>
            <person name="Colwell R.R."/>
        </authorList>
    </citation>
    <scope>NUCLEOTIDE SEQUENCE [LARGE SCALE GENOMIC DNA]</scope>
    <source>
        <strain evidence="1 2">HENC-02</strain>
    </source>
</reference>
<feature type="non-terminal residue" evidence="1">
    <location>
        <position position="17"/>
    </location>
</feature>
<sequence>MNNFTIDYTRKSYDIIR</sequence>
<evidence type="ECO:0000313" key="2">
    <source>
        <dbReference type="Proteomes" id="UP000008367"/>
    </source>
</evidence>
<organism evidence="1 2">
    <name type="scientific">Vibrio harveyi</name>
    <name type="common">Beneckea harveyi</name>
    <dbReference type="NCBI Taxonomy" id="669"/>
    <lineage>
        <taxon>Bacteria</taxon>
        <taxon>Pseudomonadati</taxon>
        <taxon>Pseudomonadota</taxon>
        <taxon>Gammaproteobacteria</taxon>
        <taxon>Vibrionales</taxon>
        <taxon>Vibrionaceae</taxon>
        <taxon>Vibrio</taxon>
    </lineage>
</organism>